<reference evidence="1 2" key="1">
    <citation type="submission" date="2021-06" db="EMBL/GenBank/DDBJ databases">
        <authorList>
            <person name="Kallberg Y."/>
            <person name="Tangrot J."/>
            <person name="Rosling A."/>
        </authorList>
    </citation>
    <scope>NUCLEOTIDE SEQUENCE [LARGE SCALE GENOMIC DNA]</scope>
    <source>
        <strain evidence="1 2">120-4 pot B 10/14</strain>
    </source>
</reference>
<dbReference type="EMBL" id="CAJVQB010063466">
    <property type="protein sequence ID" value="CAG8840712.1"/>
    <property type="molecule type" value="Genomic_DNA"/>
</dbReference>
<accession>A0ABN7WTT3</accession>
<protein>
    <submittedName>
        <fullName evidence="1">32514_t:CDS:1</fullName>
    </submittedName>
</protein>
<proteinExistence type="predicted"/>
<evidence type="ECO:0000313" key="2">
    <source>
        <dbReference type="Proteomes" id="UP000789901"/>
    </source>
</evidence>
<gene>
    <name evidence="1" type="ORF">GMARGA_LOCUS35039</name>
</gene>
<name>A0ABN7WTT3_GIGMA</name>
<comment type="caution">
    <text evidence="1">The sequence shown here is derived from an EMBL/GenBank/DDBJ whole genome shotgun (WGS) entry which is preliminary data.</text>
</comment>
<organism evidence="1 2">
    <name type="scientific">Gigaspora margarita</name>
    <dbReference type="NCBI Taxonomy" id="4874"/>
    <lineage>
        <taxon>Eukaryota</taxon>
        <taxon>Fungi</taxon>
        <taxon>Fungi incertae sedis</taxon>
        <taxon>Mucoromycota</taxon>
        <taxon>Glomeromycotina</taxon>
        <taxon>Glomeromycetes</taxon>
        <taxon>Diversisporales</taxon>
        <taxon>Gigasporaceae</taxon>
        <taxon>Gigaspora</taxon>
    </lineage>
</organism>
<keyword evidence="2" id="KW-1185">Reference proteome</keyword>
<sequence length="47" mass="5749">MAVYDELRVNVSELYASRRLKLGEQFKLEKHRNTKKRFRSTHRQSLK</sequence>
<evidence type="ECO:0000313" key="1">
    <source>
        <dbReference type="EMBL" id="CAG8840712.1"/>
    </source>
</evidence>
<feature type="non-terminal residue" evidence="1">
    <location>
        <position position="47"/>
    </location>
</feature>
<dbReference type="Proteomes" id="UP000789901">
    <property type="component" value="Unassembled WGS sequence"/>
</dbReference>